<keyword evidence="4" id="KW-0378">Hydrolase</keyword>
<dbReference type="EMBL" id="JAKWBI020000110">
    <property type="protein sequence ID" value="KAJ2902522.1"/>
    <property type="molecule type" value="Genomic_DNA"/>
</dbReference>
<dbReference type="GO" id="GO:0046274">
    <property type="term" value="P:lignin catabolic process"/>
    <property type="evidence" value="ECO:0007669"/>
    <property type="project" value="UniProtKB-KW"/>
</dbReference>
<dbReference type="InterPro" id="IPR029058">
    <property type="entry name" value="AB_hydrolase_fold"/>
</dbReference>
<reference evidence="11" key="1">
    <citation type="submission" date="2022-07" db="EMBL/GenBank/DDBJ databases">
        <title>Draft genome sequence of Zalerion maritima ATCC 34329, a (micro)plastics degrading marine fungus.</title>
        <authorList>
            <person name="Paco A."/>
            <person name="Goncalves M.F.M."/>
            <person name="Rocha-Santos T.A.P."/>
            <person name="Alves A."/>
        </authorList>
    </citation>
    <scope>NUCLEOTIDE SEQUENCE</scope>
    <source>
        <strain evidence="11">ATCC 34329</strain>
    </source>
</reference>
<dbReference type="Gene3D" id="3.40.50.1820">
    <property type="entry name" value="alpha/beta hydrolase"/>
    <property type="match status" value="1"/>
</dbReference>
<protein>
    <recommendedName>
        <fullName evidence="7">(4-O-methyl)-D-glucuronate--lignin esterase</fullName>
        <ecNumber evidence="7">3.1.1.117</ecNumber>
    </recommendedName>
</protein>
<evidence type="ECO:0000256" key="9">
    <source>
        <dbReference type="SAM" id="SignalP"/>
    </source>
</evidence>
<dbReference type="SUPFAM" id="SSF57180">
    <property type="entry name" value="Cellulose-binding domain"/>
    <property type="match status" value="1"/>
</dbReference>
<evidence type="ECO:0000313" key="11">
    <source>
        <dbReference type="EMBL" id="KAJ2902522.1"/>
    </source>
</evidence>
<evidence type="ECO:0000256" key="8">
    <source>
        <dbReference type="SAM" id="MobiDB-lite"/>
    </source>
</evidence>
<dbReference type="InterPro" id="IPR035971">
    <property type="entry name" value="CBD_sf"/>
</dbReference>
<evidence type="ECO:0000256" key="5">
    <source>
        <dbReference type="ARBA" id="ARBA00023185"/>
    </source>
</evidence>
<keyword evidence="5" id="KW-0439">Lignin degradation</keyword>
<keyword evidence="2" id="KW-0719">Serine esterase</keyword>
<evidence type="ECO:0000313" key="12">
    <source>
        <dbReference type="Proteomes" id="UP001201980"/>
    </source>
</evidence>
<dbReference type="InterPro" id="IPR054579">
    <property type="entry name" value="GCE-like_dom"/>
</dbReference>
<keyword evidence="12" id="KW-1185">Reference proteome</keyword>
<gene>
    <name evidence="11" type="ORF">MKZ38_000487</name>
</gene>
<evidence type="ECO:0000256" key="3">
    <source>
        <dbReference type="ARBA" id="ARBA00022729"/>
    </source>
</evidence>
<feature type="region of interest" description="Disordered" evidence="8">
    <location>
        <begin position="60"/>
        <end position="111"/>
    </location>
</feature>
<comment type="caution">
    <text evidence="11">The sequence shown here is derived from an EMBL/GenBank/DDBJ whole genome shotgun (WGS) entry which is preliminary data.</text>
</comment>
<dbReference type="PROSITE" id="PS51164">
    <property type="entry name" value="CBM1_2"/>
    <property type="match status" value="1"/>
</dbReference>
<comment type="catalytic activity">
    <reaction evidence="6">
        <text>a 4-O-methyl-alpha-D-glucuronosyl ester derivative + H2O = 4-O-methyl-alpha-D-glucuronate derivative + an alcohol + H(+)</text>
        <dbReference type="Rhea" id="RHEA:67452"/>
        <dbReference type="ChEBI" id="CHEBI:15377"/>
        <dbReference type="ChEBI" id="CHEBI:15378"/>
        <dbReference type="ChEBI" id="CHEBI:30879"/>
        <dbReference type="ChEBI" id="CHEBI:171667"/>
        <dbReference type="ChEBI" id="CHEBI:171668"/>
        <dbReference type="EC" id="3.1.1.117"/>
    </reaction>
    <physiologicalReaction direction="left-to-right" evidence="6">
        <dbReference type="Rhea" id="RHEA:67453"/>
    </physiologicalReaction>
</comment>
<keyword evidence="3 9" id="KW-0732">Signal</keyword>
<feature type="signal peptide" evidence="9">
    <location>
        <begin position="1"/>
        <end position="23"/>
    </location>
</feature>
<feature type="domain" description="CBM1" evidence="10">
    <location>
        <begin position="17"/>
        <end position="53"/>
    </location>
</feature>
<dbReference type="GO" id="GO:0005576">
    <property type="term" value="C:extracellular region"/>
    <property type="evidence" value="ECO:0007669"/>
    <property type="project" value="InterPro"/>
</dbReference>
<evidence type="ECO:0000256" key="2">
    <source>
        <dbReference type="ARBA" id="ARBA00022487"/>
    </source>
</evidence>
<evidence type="ECO:0000256" key="6">
    <source>
        <dbReference type="ARBA" id="ARBA00024511"/>
    </source>
</evidence>
<dbReference type="PROSITE" id="PS00562">
    <property type="entry name" value="CBM1_1"/>
    <property type="match status" value="1"/>
</dbReference>
<dbReference type="EC" id="3.1.1.117" evidence="7"/>
<feature type="chain" id="PRO_5042019998" description="(4-O-methyl)-D-glucuronate--lignin esterase" evidence="9">
    <location>
        <begin position="24"/>
        <end position="466"/>
    </location>
</feature>
<dbReference type="Pfam" id="PF22244">
    <property type="entry name" value="GCE_fung"/>
    <property type="match status" value="1"/>
</dbReference>
<comment type="similarity">
    <text evidence="1">Belongs to the carbohydrate esterase 15 (CE15) family.</text>
</comment>
<dbReference type="GO" id="GO:0030248">
    <property type="term" value="F:cellulose binding"/>
    <property type="evidence" value="ECO:0007669"/>
    <property type="project" value="InterPro"/>
</dbReference>
<dbReference type="AlphaFoldDB" id="A0AAD5RRG6"/>
<proteinExistence type="inferred from homology"/>
<dbReference type="Pfam" id="PF00734">
    <property type="entry name" value="CBM_1"/>
    <property type="match status" value="1"/>
</dbReference>
<evidence type="ECO:0000256" key="7">
    <source>
        <dbReference type="ARBA" id="ARBA00026105"/>
    </source>
</evidence>
<evidence type="ECO:0000256" key="4">
    <source>
        <dbReference type="ARBA" id="ARBA00022801"/>
    </source>
</evidence>
<dbReference type="GO" id="GO:0052689">
    <property type="term" value="F:carboxylic ester hydrolase activity"/>
    <property type="evidence" value="ECO:0007669"/>
    <property type="project" value="UniProtKB-KW"/>
</dbReference>
<dbReference type="Proteomes" id="UP001201980">
    <property type="component" value="Unassembled WGS sequence"/>
</dbReference>
<name>A0AAD5RRG6_9PEZI</name>
<evidence type="ECO:0000259" key="10">
    <source>
        <dbReference type="PROSITE" id="PS51164"/>
    </source>
</evidence>
<feature type="compositionally biased region" description="Low complexity" evidence="8">
    <location>
        <begin position="60"/>
        <end position="86"/>
    </location>
</feature>
<dbReference type="SUPFAM" id="SSF53474">
    <property type="entry name" value="alpha/beta-Hydrolases"/>
    <property type="match status" value="1"/>
</dbReference>
<evidence type="ECO:0000256" key="1">
    <source>
        <dbReference type="ARBA" id="ARBA00010092"/>
    </source>
</evidence>
<accession>A0AAD5RRG6</accession>
<organism evidence="11 12">
    <name type="scientific">Zalerion maritima</name>
    <dbReference type="NCBI Taxonomy" id="339359"/>
    <lineage>
        <taxon>Eukaryota</taxon>
        <taxon>Fungi</taxon>
        <taxon>Dikarya</taxon>
        <taxon>Ascomycota</taxon>
        <taxon>Pezizomycotina</taxon>
        <taxon>Sordariomycetes</taxon>
        <taxon>Lulworthiomycetidae</taxon>
        <taxon>Lulworthiales</taxon>
        <taxon>Lulworthiaceae</taxon>
        <taxon>Zalerion</taxon>
    </lineage>
</organism>
<dbReference type="InterPro" id="IPR000254">
    <property type="entry name" value="CBD"/>
</dbReference>
<dbReference type="GO" id="GO:0005975">
    <property type="term" value="P:carbohydrate metabolic process"/>
    <property type="evidence" value="ECO:0007669"/>
    <property type="project" value="InterPro"/>
</dbReference>
<dbReference type="SMART" id="SM00236">
    <property type="entry name" value="fCBD"/>
    <property type="match status" value="1"/>
</dbReference>
<sequence>MKATTASFLLLATGAAAQQAVWGQCGGQGWAGATTCEAGTHCEYYNDWYSQCIPGGGDSPAPTAMTATQTPTVTTTQPGGSTTASQPPTTTGEPATCPITPSGLGSGTSSLNDPFTFHNGDKVTSKSLWECRREEILNLVQKYEIGYKPANPSSLSASWSGSTLSITVSENGKSTSFSVSISKPSGSGPFPAIIYYGTYGASIPIPNGVAGIAFNNDEIAAQDGGGSRGQGKFYDLYGWGHSAGALTAWAWAVSRIIDALEQTPDAGIDTARIGVTGCSRNGKGAFVAGALDERVALTLPQESGAGGAGCWRLQDWMNSIGYNVQGASQIVGENPWLGPAFNNYVNNVNQLSFDHHLLAGLVAPRPMYIMENPDFEWLGTMSTYGCMGAGKEVYDALGATDQFGYSQVGGHDHCSFPSSQGSELNAFINRYLLRTSSAATGVYRTDQSYSQLNMNDWITWSTPSLS</sequence>